<reference evidence="1 2" key="2">
    <citation type="submission" date="2020-04" db="EMBL/GenBank/DDBJ databases">
        <title>Genome sequencing and assembly of multiple isolates from the Colletotrichum gloeosporioides species complex.</title>
        <authorList>
            <person name="Gan P."/>
            <person name="Shirasu K."/>
        </authorList>
    </citation>
    <scope>NUCLEOTIDE SEQUENCE [LARGE SCALE GENOMIC DNA]</scope>
    <source>
        <strain evidence="1 2">Nara gc5</strain>
    </source>
</reference>
<dbReference type="Proteomes" id="UP000011096">
    <property type="component" value="Unassembled WGS sequence"/>
</dbReference>
<dbReference type="GeneID" id="90979698"/>
<dbReference type="RefSeq" id="XP_066009473.1">
    <property type="nucleotide sequence ID" value="XM_066151149.1"/>
</dbReference>
<dbReference type="OrthoDB" id="10640121at2759"/>
<reference evidence="1 2" key="1">
    <citation type="submission" date="2012-08" db="EMBL/GenBank/DDBJ databases">
        <authorList>
            <person name="Gan P.H.P."/>
            <person name="Ikeda K."/>
            <person name="Irieda H."/>
            <person name="Narusaka M."/>
            <person name="O'Connell R.J."/>
            <person name="Narusaka Y."/>
            <person name="Takano Y."/>
            <person name="Kubo Y."/>
            <person name="Shirasu K."/>
        </authorList>
    </citation>
    <scope>NUCLEOTIDE SEQUENCE [LARGE SCALE GENOMIC DNA]</scope>
    <source>
        <strain evidence="1 2">Nara gc5</strain>
    </source>
</reference>
<comment type="caution">
    <text evidence="1">The sequence shown here is derived from an EMBL/GenBank/DDBJ whole genome shotgun (WGS) entry which is preliminary data.</text>
</comment>
<name>A0A7J6JGG8_COLFN</name>
<evidence type="ECO:0000313" key="2">
    <source>
        <dbReference type="Proteomes" id="UP000011096"/>
    </source>
</evidence>
<dbReference type="InParanoid" id="A0A7J6JGG8"/>
<sequence length="87" mass="9546">MLYNDDSLGSSCMHCSAVQYSNVSLKPGVLLTNAPLSALGFSSYNQPTLPPSWLLHRSWASISIAISTFFSHPYHGLSHTTRHRADP</sequence>
<accession>A0A7J6JGG8</accession>
<keyword evidence="2" id="KW-1185">Reference proteome</keyword>
<protein>
    <submittedName>
        <fullName evidence="1">Uncharacterized protein</fullName>
    </submittedName>
</protein>
<proteinExistence type="predicted"/>
<evidence type="ECO:0000313" key="1">
    <source>
        <dbReference type="EMBL" id="KAF4489152.1"/>
    </source>
</evidence>
<gene>
    <name evidence="1" type="ORF">CGGC5_v003591</name>
</gene>
<organism evidence="1 2">
    <name type="scientific">Colletotrichum fructicola (strain Nara gc5)</name>
    <name type="common">Anthracnose fungus</name>
    <name type="synonym">Colletotrichum gloeosporioides (strain Nara gc5)</name>
    <dbReference type="NCBI Taxonomy" id="1213859"/>
    <lineage>
        <taxon>Eukaryota</taxon>
        <taxon>Fungi</taxon>
        <taxon>Dikarya</taxon>
        <taxon>Ascomycota</taxon>
        <taxon>Pezizomycotina</taxon>
        <taxon>Sordariomycetes</taxon>
        <taxon>Hypocreomycetidae</taxon>
        <taxon>Glomerellales</taxon>
        <taxon>Glomerellaceae</taxon>
        <taxon>Colletotrichum</taxon>
        <taxon>Colletotrichum gloeosporioides species complex</taxon>
    </lineage>
</organism>
<dbReference type="EMBL" id="ANPB02000002">
    <property type="protein sequence ID" value="KAF4489152.1"/>
    <property type="molecule type" value="Genomic_DNA"/>
</dbReference>
<dbReference type="AlphaFoldDB" id="A0A7J6JGG8"/>